<dbReference type="GO" id="GO:0004674">
    <property type="term" value="F:protein serine/threonine kinase activity"/>
    <property type="evidence" value="ECO:0007669"/>
    <property type="project" value="UniProtKB-KW"/>
</dbReference>
<dbReference type="Gene3D" id="3.10.20.90">
    <property type="entry name" value="Phosphatidylinositol 3-kinase Catalytic Subunit, Chain A, domain 1"/>
    <property type="match status" value="1"/>
</dbReference>
<dbReference type="Pfam" id="PF00564">
    <property type="entry name" value="PB1"/>
    <property type="match status" value="1"/>
</dbReference>
<organism evidence="8 9">
    <name type="scientific">Citrus clementina</name>
    <name type="common">Clementine</name>
    <name type="synonym">Citrus deliciosa x Citrus sinensis</name>
    <dbReference type="NCBI Taxonomy" id="85681"/>
    <lineage>
        <taxon>Eukaryota</taxon>
        <taxon>Viridiplantae</taxon>
        <taxon>Streptophyta</taxon>
        <taxon>Embryophyta</taxon>
        <taxon>Tracheophyta</taxon>
        <taxon>Spermatophyta</taxon>
        <taxon>Magnoliopsida</taxon>
        <taxon>eudicotyledons</taxon>
        <taxon>Gunneridae</taxon>
        <taxon>Pentapetalae</taxon>
        <taxon>rosids</taxon>
        <taxon>malvids</taxon>
        <taxon>Sapindales</taxon>
        <taxon>Rutaceae</taxon>
        <taxon>Aurantioideae</taxon>
        <taxon>Citrus</taxon>
    </lineage>
</organism>
<dbReference type="OrthoDB" id="4062651at2759"/>
<dbReference type="EMBL" id="KI535697">
    <property type="protein sequence ID" value="ESR64227.1"/>
    <property type="molecule type" value="Genomic_DNA"/>
</dbReference>
<dbReference type="GO" id="GO:0005524">
    <property type="term" value="F:ATP binding"/>
    <property type="evidence" value="ECO:0007669"/>
    <property type="project" value="UniProtKB-UniRule"/>
</dbReference>
<dbReference type="PROSITE" id="PS50011">
    <property type="entry name" value="PROTEIN_KINASE_DOM"/>
    <property type="match status" value="1"/>
</dbReference>
<dbReference type="InterPro" id="IPR008271">
    <property type="entry name" value="Ser/Thr_kinase_AS"/>
</dbReference>
<dbReference type="PROSITE" id="PS00107">
    <property type="entry name" value="PROTEIN_KINASE_ATP"/>
    <property type="match status" value="1"/>
</dbReference>
<dbReference type="GO" id="GO:0007165">
    <property type="term" value="P:signal transduction"/>
    <property type="evidence" value="ECO:0007669"/>
    <property type="project" value="TreeGrafter"/>
</dbReference>
<dbReference type="Proteomes" id="UP000030687">
    <property type="component" value="Unassembled WGS sequence"/>
</dbReference>
<dbReference type="eggNOG" id="KOG0192">
    <property type="taxonomic scope" value="Eukaryota"/>
</dbReference>
<dbReference type="Gene3D" id="3.30.200.20">
    <property type="entry name" value="Phosphorylase Kinase, domain 1"/>
    <property type="match status" value="1"/>
</dbReference>
<dbReference type="InterPro" id="IPR011009">
    <property type="entry name" value="Kinase-like_dom_sf"/>
</dbReference>
<dbReference type="SUPFAM" id="SSF54277">
    <property type="entry name" value="CAD &amp; PB1 domains"/>
    <property type="match status" value="1"/>
</dbReference>
<dbReference type="SMART" id="SM00220">
    <property type="entry name" value="S_TKc"/>
    <property type="match status" value="1"/>
</dbReference>
<sequence>MKEPSLSLSLSRFRKKSASKVKLICSFNGAFHVQPSSNNLRYIGGETRIISVDRTISFPKLRLKISDICSSIPSFTLKYRLPLNPDRKQGDDTPLVLIASDDDVRCMVEEYDKLESCGKHARLWVFVCTDLCDDDKCSFNNNGVVKGKGVADDSLRKKVMKQQLSAKQSCDSPLIDLDFGLEEPNDLVVKNDPFRVNVANGLENGRLRPLNPRDGNVRNIAVEANASVECLVGRSFQGFCYGGGNTTLMGNSVDCKWDFGNTGQMPFSNFNSENIMPWGATCGSVNNHLGVQSCSNLPVGSGCPVNSSCVGDRVCCACQSGLRGNRFAVNDARYQRNYSNYARKNNNLVEVGNYRGARLDGKIPAGKCYLGIRPKSNISKQGKSMGLYNANLSSPWAGFTELASEGVVSVMGSCFNKGISTFDVQYGEKFREHGGPTISQYGLSNLVESQLACHSTCNVAGDQFFLSHTAINNPSTFVRVMNTKDDMLTGSKLERHEVQCQALYENFHGMPITCKPIHPELENEKLLIDSEESANISGLSNNMNYRNGTASGCNMKNGTKNLQGGVASSMDLLYNLSLSSSKEIEPPQISALQNAATERNDEHKEEIHLDPVEEKVETKKTCECSKVIGEISSRSAAYFTNTANAELQTIKTSDLEYIKELGSGTFGTVFYGKWKGSDVAIKRIKPSCFAEGSLQEDRLIADFWREAHMLGQIHHPNVVAFYGVVTDGPVTNLATVTEYMVNGSLKQVLRRKDRTIDRRKRIIIAMDAAFGIEYLHEKNIVHFDLKSHNFLVNMRDPQRPVCKIGDLGLSKIKQKTLISGGVRGTIPWMAPELFKSKDNLVTEKVDVYSFGVVMWELLTGEEPYADLHSEEIIAGIIKGNLGPKIPSWCEPTWRSLMERCWSSDPKSRPAFSEITKELRAMAAAMNIK</sequence>
<keyword evidence="2" id="KW-0808">Transferase</keyword>
<evidence type="ECO:0000313" key="8">
    <source>
        <dbReference type="EMBL" id="ESR64227.1"/>
    </source>
</evidence>
<dbReference type="InterPro" id="IPR000719">
    <property type="entry name" value="Prot_kinase_dom"/>
</dbReference>
<keyword evidence="4" id="KW-0418">Kinase</keyword>
<keyword evidence="5 6" id="KW-0067">ATP-binding</keyword>
<keyword evidence="9" id="KW-1185">Reference proteome</keyword>
<evidence type="ECO:0000256" key="2">
    <source>
        <dbReference type="ARBA" id="ARBA00022679"/>
    </source>
</evidence>
<protein>
    <recommendedName>
        <fullName evidence="7">Protein kinase domain-containing protein</fullName>
    </recommendedName>
</protein>
<dbReference type="PANTHER" id="PTHR23257">
    <property type="entry name" value="SERINE-THREONINE PROTEIN KINASE"/>
    <property type="match status" value="1"/>
</dbReference>
<dbReference type="CDD" id="cd06410">
    <property type="entry name" value="PB1_UP2"/>
    <property type="match status" value="1"/>
</dbReference>
<name>V4UDW8_CITCL</name>
<dbReference type="SUPFAM" id="SSF56112">
    <property type="entry name" value="Protein kinase-like (PK-like)"/>
    <property type="match status" value="1"/>
</dbReference>
<dbReference type="AlphaFoldDB" id="V4UDW8"/>
<dbReference type="InterPro" id="IPR050167">
    <property type="entry name" value="Ser_Thr_protein_kinase"/>
</dbReference>
<keyword evidence="3 6" id="KW-0547">Nucleotide-binding</keyword>
<dbReference type="Pfam" id="PF07714">
    <property type="entry name" value="PK_Tyr_Ser-Thr"/>
    <property type="match status" value="1"/>
</dbReference>
<dbReference type="InterPro" id="IPR017441">
    <property type="entry name" value="Protein_kinase_ATP_BS"/>
</dbReference>
<dbReference type="OMA" id="RNHRFGV"/>
<dbReference type="InterPro" id="IPR000270">
    <property type="entry name" value="PB1_dom"/>
</dbReference>
<dbReference type="InterPro" id="IPR001245">
    <property type="entry name" value="Ser-Thr/Tyr_kinase_cat_dom"/>
</dbReference>
<dbReference type="Gene3D" id="1.10.510.10">
    <property type="entry name" value="Transferase(Phosphotransferase) domain 1"/>
    <property type="match status" value="1"/>
</dbReference>
<feature type="binding site" evidence="6">
    <location>
        <position position="682"/>
    </location>
    <ligand>
        <name>ATP</name>
        <dbReference type="ChEBI" id="CHEBI:30616"/>
    </ligand>
</feature>
<evidence type="ECO:0000256" key="1">
    <source>
        <dbReference type="ARBA" id="ARBA00022527"/>
    </source>
</evidence>
<dbReference type="PRINTS" id="PR00109">
    <property type="entry name" value="TYRKINASE"/>
</dbReference>
<reference evidence="8 9" key="1">
    <citation type="submission" date="2013-10" db="EMBL/GenBank/DDBJ databases">
        <authorList>
            <consortium name="International Citrus Genome Consortium"/>
            <person name="Jenkins J."/>
            <person name="Schmutz J."/>
            <person name="Prochnik S."/>
            <person name="Rokhsar D."/>
            <person name="Gmitter F."/>
            <person name="Ollitrault P."/>
            <person name="Machado M."/>
            <person name="Talon M."/>
            <person name="Wincker P."/>
            <person name="Jaillon O."/>
            <person name="Morgante M."/>
        </authorList>
    </citation>
    <scope>NUCLEOTIDE SEQUENCE</scope>
    <source>
        <strain evidence="9">cv. Clemenules</strain>
    </source>
</reference>
<dbReference type="SMART" id="SM00666">
    <property type="entry name" value="PB1"/>
    <property type="match status" value="1"/>
</dbReference>
<evidence type="ECO:0000256" key="3">
    <source>
        <dbReference type="ARBA" id="ARBA00022741"/>
    </source>
</evidence>
<evidence type="ECO:0000256" key="4">
    <source>
        <dbReference type="ARBA" id="ARBA00022777"/>
    </source>
</evidence>
<feature type="domain" description="Protein kinase" evidence="7">
    <location>
        <begin position="655"/>
        <end position="921"/>
    </location>
</feature>
<dbReference type="CDD" id="cd13999">
    <property type="entry name" value="STKc_MAP3K-like"/>
    <property type="match status" value="1"/>
</dbReference>
<keyword evidence="1" id="KW-0723">Serine/threonine-protein kinase</keyword>
<evidence type="ECO:0000256" key="5">
    <source>
        <dbReference type="ARBA" id="ARBA00022840"/>
    </source>
</evidence>
<dbReference type="PROSITE" id="PS00108">
    <property type="entry name" value="PROTEIN_KINASE_ST"/>
    <property type="match status" value="1"/>
</dbReference>
<accession>V4UDW8</accession>
<dbReference type="GO" id="GO:0005737">
    <property type="term" value="C:cytoplasm"/>
    <property type="evidence" value="ECO:0007669"/>
    <property type="project" value="TreeGrafter"/>
</dbReference>
<dbReference type="KEGG" id="cic:CICLE_v10010402mg"/>
<dbReference type="STRING" id="85681.V4UDW8"/>
<evidence type="ECO:0000259" key="7">
    <source>
        <dbReference type="PROSITE" id="PS50011"/>
    </source>
</evidence>
<gene>
    <name evidence="8" type="ORF">CICLE_v10010402mg</name>
</gene>
<dbReference type="InParanoid" id="V4UDW8"/>
<proteinExistence type="predicted"/>
<evidence type="ECO:0000256" key="6">
    <source>
        <dbReference type="PROSITE-ProRule" id="PRU10141"/>
    </source>
</evidence>
<dbReference type="Gramene" id="ESR64227">
    <property type="protein sequence ID" value="ESR64227"/>
    <property type="gene ID" value="CICLE_v10010402mg"/>
</dbReference>
<dbReference type="PANTHER" id="PTHR23257:SF824">
    <property type="entry name" value="PROTEIN KINASE DOMAIN-CONTAINING PROTEIN"/>
    <property type="match status" value="1"/>
</dbReference>
<evidence type="ECO:0000313" key="9">
    <source>
        <dbReference type="Proteomes" id="UP000030687"/>
    </source>
</evidence>